<dbReference type="GO" id="GO:0005737">
    <property type="term" value="C:cytoplasm"/>
    <property type="evidence" value="ECO:0007669"/>
    <property type="project" value="TreeGrafter"/>
</dbReference>
<dbReference type="GO" id="GO:0005634">
    <property type="term" value="C:nucleus"/>
    <property type="evidence" value="ECO:0007669"/>
    <property type="project" value="TreeGrafter"/>
</dbReference>
<evidence type="ECO:0000259" key="12">
    <source>
        <dbReference type="PROSITE" id="PS50011"/>
    </source>
</evidence>
<feature type="compositionally biased region" description="Polar residues" evidence="11">
    <location>
        <begin position="1034"/>
        <end position="1044"/>
    </location>
</feature>
<feature type="region of interest" description="Disordered" evidence="11">
    <location>
        <begin position="2576"/>
        <end position="2730"/>
    </location>
</feature>
<dbReference type="InterPro" id="IPR000961">
    <property type="entry name" value="AGC-kinase_C"/>
</dbReference>
<evidence type="ECO:0000256" key="1">
    <source>
        <dbReference type="ARBA" id="ARBA00012513"/>
    </source>
</evidence>
<dbReference type="InterPro" id="IPR001789">
    <property type="entry name" value="Sig_transdc_resp-reg_receiver"/>
</dbReference>
<evidence type="ECO:0000259" key="14">
    <source>
        <dbReference type="PROSITE" id="PS50112"/>
    </source>
</evidence>
<accession>A0A9P7B9D9</accession>
<comment type="catalytic activity">
    <reaction evidence="9">
        <text>L-seryl-[protein] + ATP = O-phospho-L-seryl-[protein] + ADP + H(+)</text>
        <dbReference type="Rhea" id="RHEA:17989"/>
        <dbReference type="Rhea" id="RHEA-COMP:9863"/>
        <dbReference type="Rhea" id="RHEA-COMP:11604"/>
        <dbReference type="ChEBI" id="CHEBI:15378"/>
        <dbReference type="ChEBI" id="CHEBI:29999"/>
        <dbReference type="ChEBI" id="CHEBI:30616"/>
        <dbReference type="ChEBI" id="CHEBI:83421"/>
        <dbReference type="ChEBI" id="CHEBI:456216"/>
        <dbReference type="EC" id="2.7.11.1"/>
    </reaction>
</comment>
<feature type="region of interest" description="Disordered" evidence="11">
    <location>
        <begin position="973"/>
        <end position="1168"/>
    </location>
</feature>
<feature type="compositionally biased region" description="Polar residues" evidence="11">
    <location>
        <begin position="2259"/>
        <end position="2272"/>
    </location>
</feature>
<feature type="region of interest" description="Disordered" evidence="11">
    <location>
        <begin position="493"/>
        <end position="639"/>
    </location>
</feature>
<evidence type="ECO:0000256" key="7">
    <source>
        <dbReference type="ARBA" id="ARBA00022840"/>
    </source>
</evidence>
<evidence type="ECO:0000256" key="6">
    <source>
        <dbReference type="ARBA" id="ARBA00022777"/>
    </source>
</evidence>
<dbReference type="SMART" id="SM00448">
    <property type="entry name" value="REC"/>
    <property type="match status" value="1"/>
</dbReference>
<dbReference type="CDD" id="cd00130">
    <property type="entry name" value="PAS"/>
    <property type="match status" value="1"/>
</dbReference>
<evidence type="ECO:0000256" key="2">
    <source>
        <dbReference type="ARBA" id="ARBA00022527"/>
    </source>
</evidence>
<feature type="compositionally biased region" description="Acidic residues" evidence="11">
    <location>
        <begin position="256"/>
        <end position="268"/>
    </location>
</feature>
<dbReference type="InterPro" id="IPR050236">
    <property type="entry name" value="Ser_Thr_kinase_AGC"/>
</dbReference>
<feature type="modified residue" description="4-aspartylphosphate" evidence="10">
    <location>
        <position position="2813"/>
    </location>
</feature>
<name>A0A9P7B9D9_RHOMI</name>
<dbReference type="EMBL" id="PUHQ01000006">
    <property type="protein sequence ID" value="KAG0666055.1"/>
    <property type="molecule type" value="Genomic_DNA"/>
</dbReference>
<evidence type="ECO:0000259" key="15">
    <source>
        <dbReference type="PROSITE" id="PS51285"/>
    </source>
</evidence>
<dbReference type="CDD" id="cd05611">
    <property type="entry name" value="STKc_Rim15_like"/>
    <property type="match status" value="1"/>
</dbReference>
<feature type="compositionally biased region" description="Basic and acidic residues" evidence="11">
    <location>
        <begin position="788"/>
        <end position="805"/>
    </location>
</feature>
<dbReference type="OrthoDB" id="162894at2759"/>
<feature type="domain" description="AGC-kinase C-terminal" evidence="15">
    <location>
        <begin position="2446"/>
        <end position="2561"/>
    </location>
</feature>
<dbReference type="SUPFAM" id="SSF55785">
    <property type="entry name" value="PYP-like sensor domain (PAS domain)"/>
    <property type="match status" value="1"/>
</dbReference>
<evidence type="ECO:0000256" key="10">
    <source>
        <dbReference type="PROSITE-ProRule" id="PRU00169"/>
    </source>
</evidence>
<dbReference type="Gene3D" id="3.30.450.20">
    <property type="entry name" value="PAS domain"/>
    <property type="match status" value="1"/>
</dbReference>
<comment type="catalytic activity">
    <reaction evidence="8">
        <text>L-threonyl-[protein] + ATP = O-phospho-L-threonyl-[protein] + ADP + H(+)</text>
        <dbReference type="Rhea" id="RHEA:46608"/>
        <dbReference type="Rhea" id="RHEA-COMP:11060"/>
        <dbReference type="Rhea" id="RHEA-COMP:11605"/>
        <dbReference type="ChEBI" id="CHEBI:15378"/>
        <dbReference type="ChEBI" id="CHEBI:30013"/>
        <dbReference type="ChEBI" id="CHEBI:30616"/>
        <dbReference type="ChEBI" id="CHEBI:61977"/>
        <dbReference type="ChEBI" id="CHEBI:456216"/>
        <dbReference type="EC" id="2.7.11.1"/>
    </reaction>
</comment>
<proteinExistence type="predicted"/>
<gene>
    <name evidence="16" type="ORF">C6P46_005406</name>
</gene>
<dbReference type="PROSITE" id="PS51285">
    <property type="entry name" value="AGC_KINASE_CTER"/>
    <property type="match status" value="1"/>
</dbReference>
<feature type="compositionally biased region" description="Low complexity" evidence="11">
    <location>
        <begin position="317"/>
        <end position="333"/>
    </location>
</feature>
<evidence type="ECO:0000259" key="13">
    <source>
        <dbReference type="PROSITE" id="PS50110"/>
    </source>
</evidence>
<feature type="region of interest" description="Disordered" evidence="11">
    <location>
        <begin position="2513"/>
        <end position="2544"/>
    </location>
</feature>
<feature type="compositionally biased region" description="Polar residues" evidence="11">
    <location>
        <begin position="860"/>
        <end position="871"/>
    </location>
</feature>
<feature type="compositionally biased region" description="Polar residues" evidence="11">
    <location>
        <begin position="146"/>
        <end position="157"/>
    </location>
</feature>
<feature type="compositionally biased region" description="Low complexity" evidence="11">
    <location>
        <begin position="2592"/>
        <end position="2612"/>
    </location>
</feature>
<feature type="region of interest" description="Disordered" evidence="11">
    <location>
        <begin position="2465"/>
        <end position="2486"/>
    </location>
</feature>
<feature type="region of interest" description="Disordered" evidence="11">
    <location>
        <begin position="1186"/>
        <end position="1206"/>
    </location>
</feature>
<feature type="region of interest" description="Disordered" evidence="11">
    <location>
        <begin position="745"/>
        <end position="767"/>
    </location>
</feature>
<feature type="region of interest" description="Disordered" evidence="11">
    <location>
        <begin position="1983"/>
        <end position="2017"/>
    </location>
</feature>
<dbReference type="GO" id="GO:1901992">
    <property type="term" value="P:positive regulation of mitotic cell cycle phase transition"/>
    <property type="evidence" value="ECO:0007669"/>
    <property type="project" value="UniProtKB-ARBA"/>
</dbReference>
<feature type="compositionally biased region" description="Polar residues" evidence="11">
    <location>
        <begin position="1016"/>
        <end position="1025"/>
    </location>
</feature>
<feature type="compositionally biased region" description="Polar residues" evidence="11">
    <location>
        <begin position="305"/>
        <end position="314"/>
    </location>
</feature>
<feature type="compositionally biased region" description="Low complexity" evidence="11">
    <location>
        <begin position="80"/>
        <end position="98"/>
    </location>
</feature>
<dbReference type="GO" id="GO:0004674">
    <property type="term" value="F:protein serine/threonine kinase activity"/>
    <property type="evidence" value="ECO:0007669"/>
    <property type="project" value="UniProtKB-KW"/>
</dbReference>
<evidence type="ECO:0000256" key="11">
    <source>
        <dbReference type="SAM" id="MobiDB-lite"/>
    </source>
</evidence>
<dbReference type="GO" id="GO:0005524">
    <property type="term" value="F:ATP binding"/>
    <property type="evidence" value="ECO:0007669"/>
    <property type="project" value="UniProtKB-KW"/>
</dbReference>
<keyword evidence="5" id="KW-0547">Nucleotide-binding</keyword>
<dbReference type="Proteomes" id="UP000777482">
    <property type="component" value="Unassembled WGS sequence"/>
</dbReference>
<feature type="compositionally biased region" description="Low complexity" evidence="11">
    <location>
        <begin position="342"/>
        <end position="358"/>
    </location>
</feature>
<keyword evidence="7" id="KW-0067">ATP-binding</keyword>
<dbReference type="SMART" id="SM00220">
    <property type="entry name" value="S_TKc"/>
    <property type="match status" value="1"/>
</dbReference>
<feature type="compositionally biased region" description="Polar residues" evidence="11">
    <location>
        <begin position="2005"/>
        <end position="2016"/>
    </location>
</feature>
<feature type="compositionally biased region" description="Pro residues" evidence="11">
    <location>
        <begin position="465"/>
        <end position="474"/>
    </location>
</feature>
<dbReference type="PANTHER" id="PTHR24356">
    <property type="entry name" value="SERINE/THREONINE-PROTEIN KINASE"/>
    <property type="match status" value="1"/>
</dbReference>
<protein>
    <recommendedName>
        <fullName evidence="1">non-specific serine/threonine protein kinase</fullName>
        <ecNumber evidence="1">2.7.11.1</ecNumber>
    </recommendedName>
</protein>
<feature type="compositionally biased region" description="Low complexity" evidence="11">
    <location>
        <begin position="8"/>
        <end position="36"/>
    </location>
</feature>
<evidence type="ECO:0000256" key="9">
    <source>
        <dbReference type="ARBA" id="ARBA00048679"/>
    </source>
</evidence>
<evidence type="ECO:0000256" key="3">
    <source>
        <dbReference type="ARBA" id="ARBA00022553"/>
    </source>
</evidence>
<dbReference type="Pfam" id="PF00069">
    <property type="entry name" value="Pkinase"/>
    <property type="match status" value="2"/>
</dbReference>
<feature type="compositionally biased region" description="Basic and acidic residues" evidence="11">
    <location>
        <begin position="975"/>
        <end position="986"/>
    </location>
</feature>
<feature type="compositionally biased region" description="Low complexity" evidence="11">
    <location>
        <begin position="1067"/>
        <end position="1085"/>
    </location>
</feature>
<feature type="compositionally biased region" description="Low complexity" evidence="11">
    <location>
        <begin position="197"/>
        <end position="229"/>
    </location>
</feature>
<keyword evidence="17" id="KW-1185">Reference proteome</keyword>
<feature type="compositionally biased region" description="Low complexity" evidence="11">
    <location>
        <begin position="388"/>
        <end position="410"/>
    </location>
</feature>
<dbReference type="SMART" id="SM00091">
    <property type="entry name" value="PAS"/>
    <property type="match status" value="1"/>
</dbReference>
<evidence type="ECO:0000313" key="17">
    <source>
        <dbReference type="Proteomes" id="UP000777482"/>
    </source>
</evidence>
<evidence type="ECO:0000256" key="5">
    <source>
        <dbReference type="ARBA" id="ARBA00022741"/>
    </source>
</evidence>
<dbReference type="SUPFAM" id="SSF52172">
    <property type="entry name" value="CheY-like"/>
    <property type="match status" value="1"/>
</dbReference>
<feature type="compositionally biased region" description="Low complexity" evidence="11">
    <location>
        <begin position="533"/>
        <end position="555"/>
    </location>
</feature>
<dbReference type="PROSITE" id="PS50112">
    <property type="entry name" value="PAS"/>
    <property type="match status" value="1"/>
</dbReference>
<feature type="compositionally biased region" description="Low complexity" evidence="11">
    <location>
        <begin position="57"/>
        <end position="67"/>
    </location>
</feature>
<dbReference type="CDD" id="cd17546">
    <property type="entry name" value="REC_hyHK_CKI1_RcsC-like"/>
    <property type="match status" value="1"/>
</dbReference>
<feature type="region of interest" description="Disordered" evidence="11">
    <location>
        <begin position="2244"/>
        <end position="2272"/>
    </location>
</feature>
<dbReference type="SUPFAM" id="SSF56112">
    <property type="entry name" value="Protein kinase-like (PK-like)"/>
    <property type="match status" value="1"/>
</dbReference>
<dbReference type="Gene3D" id="1.10.510.10">
    <property type="entry name" value="Transferase(Phosphotransferase) domain 1"/>
    <property type="match status" value="1"/>
</dbReference>
<feature type="compositionally biased region" description="Low complexity" evidence="11">
    <location>
        <begin position="1339"/>
        <end position="1348"/>
    </location>
</feature>
<dbReference type="FunFam" id="3.30.200.20:FF:001008">
    <property type="entry name" value="Serine/threonine-protein kinase cek1"/>
    <property type="match status" value="1"/>
</dbReference>
<dbReference type="PROSITE" id="PS50011">
    <property type="entry name" value="PROTEIN_KINASE_DOM"/>
    <property type="match status" value="1"/>
</dbReference>
<feature type="compositionally biased region" description="Polar residues" evidence="11">
    <location>
        <begin position="1305"/>
        <end position="1320"/>
    </location>
</feature>
<feature type="compositionally biased region" description="Low complexity" evidence="11">
    <location>
        <begin position="842"/>
        <end position="859"/>
    </location>
</feature>
<dbReference type="InterPro" id="IPR000719">
    <property type="entry name" value="Prot_kinase_dom"/>
</dbReference>
<feature type="compositionally biased region" description="Polar residues" evidence="11">
    <location>
        <begin position="2691"/>
        <end position="2703"/>
    </location>
</feature>
<dbReference type="InterPro" id="IPR011009">
    <property type="entry name" value="Kinase-like_dom_sf"/>
</dbReference>
<evidence type="ECO:0000256" key="8">
    <source>
        <dbReference type="ARBA" id="ARBA00047899"/>
    </source>
</evidence>
<dbReference type="FunFam" id="1.10.510.10:FF:000340">
    <property type="entry name" value="Serine threonine protein kinase"/>
    <property type="match status" value="1"/>
</dbReference>
<feature type="compositionally biased region" description="Basic and acidic residues" evidence="11">
    <location>
        <begin position="1571"/>
        <end position="1595"/>
    </location>
</feature>
<feature type="compositionally biased region" description="Polar residues" evidence="11">
    <location>
        <begin position="2613"/>
        <end position="2631"/>
    </location>
</feature>
<feature type="region of interest" description="Disordered" evidence="11">
    <location>
        <begin position="2038"/>
        <end position="2068"/>
    </location>
</feature>
<feature type="region of interest" description="Disordered" evidence="11">
    <location>
        <begin position="1852"/>
        <end position="1871"/>
    </location>
</feature>
<sequence length="2906" mass="308333">MSNRESSESPPAVRPSSSRSRSGSIASTSSLSSQASPTQAVRKVSSSTGLSPPPSAYRPYRSAAAAAPPSPSVRLLTNVQSSSGTLSSSPLSSASSAQSHRRRQDSVSSSVSGTTDPTSYEESGSECMSTDGGSNNGNSLGEAKETLTSPNPKQTPVSSPPPAAAPSGLGATRRYGGPSPLSTQDLLSSGGAGGPVSAGSAGTSPTVVSSPPSSSFPIPISATIPTSSVRLSTTPLFPSPLAQASGPVEERHGGDDGDSDIEEEDEDGVAGWTDKAQIAQSATQAPEPFGEMEFSPPPGQIDLPDTSSSSSEANITPRASARARPRPSAGSPREMSPEQDGSRTARAARVRVPSARASGLSMVLNASADEASPSKRRSRDFAGWTGTAPEARSAGSSPSRSSSASLDPIAVSPPSPSSSLSISPTSASRRSSLSYPRGFQPGSPTNPRSLRASVAPMHAGVSIPQPFPAAPPPHESIKLQKVPESVRTALEFRQQSAAYNNGEPMSMPEPHGFSKFGAGVLDARLPKTPVATRAPSPASPPSSRSSPSPAASRPPSRQPSRHSSREQLATLSVTPPPQPTSSSAGSAFAPLFPTSLNTPPLSGPTHTRDRSRSIAVPSGSSGFALPDKPSPPPTFSSSFISDASAPAGLSVSISTSSPLARRAHQASGSISGGFGDAGPFELGHRLAAHRMSLAPTTGLGAPGDGTDEYAQIIMSTRNAKMRKWKGSGPAVSTLEAGTVGAGSTFVPASGEGDGVEAGDRDTAAHPETREIEWVDWLDEYRKLKEAKLRADQEGDTSPEREKVASDEDGQSTEGEGKGKKSSREKKPGTPSPPRRSDTFQPAEPALAAAQKGKAKATTTDFNPFESTSAPQTSFISQGFLTPNLPMRHDYFPLAAVSEGIGGGDGDNFQPFPTPTPMSLAESYEFAPLQSVTSTGGSSMSNYGSPGAKRKRNFTKLGNKIDAWWSAVRTSFAGAADEREARPRRTSTEQPRLARMPTLEAMPSSTSSQFLRPITPGSPSLRNVASATELPRSSAPVTGSLTTYQAGAVPAGPLAPSARVDSHRRKTSPTGAAAPGAEEGEASAASRARRNPHLSLNLGPELNQLSPRHRSPSPKRPAASAAAESDPHIPPLADLGPQGQTSLPIPVPAAMPSPADDPRMTPGHSPMWARTPGLIPTASHFPIRERKSATTPAPVRPKVSKEGKVSSFSMQTVKQQIRQRLASAKENCDKELRRIITDITAYVETEMHRDVHTPLPPTLRPFSPHDEAQSGIMSRRRSLAPASDFDDSGSEAVVDVDEVGAEDLPNTDSDGASTSIAPSRTKTPRGPVTSPSGDRRRSLARASSPRRASIMPRQRHLTSAPRESSFLSDHPGRSPPGSNASSRSASHSRSHSPMPPGGSHRTSGSQSPAYPGAGHLTSDSAELAESAFIVLLQEIITIATEVLDTPISKLTKTPGTCAEYISRVQQIGDAWSDNPELPCRGWYVQLLLAIAGLSRVVEWWEAEKGFWSFEEGVDDSGEPILFIAKPTIEESPEPRSRGVSLSSQPSSPPTAGHQQPPVWSPLGIDLGEGAEGPEKSPLRHAREPSSAPAEHEAQARVGDLHRAVDTIRAQTLLMELSLNGQLFQYLSSAWQELVGVEPDECLDMPISDFLYPDDAAVFAEATRQLEADDSHTVEVSFRLRVASTSETSQDENPPEDLYEAMEGKGMLMLDGLTGSASHTMWVVRPAPIAETAEDEASQSLARYGLDGLHWRAATDPALLIAPGRLMLDPILCRICERPTPAWFFEKHNETCNAVHRLEGDISDCNDRLREMLTTVEELASSLNGATSETKIEYAGIPLNTSPAATPPTYLDGRRTSLVPRSSPNSSPGPPMQTRLAQQRVFDHVRDILQIAISISTPSVNDDTDAVPIHEQRLLSPNSENNLAVVMRWQRPPAEEHALNQLVCDTEDQIRFKLNSVNRLRNTILYAEKVRQEWEAKAQEAMAAMQQLAGREQSRERGPSPLPFDSPQLQPVPSQDSPRQIDALDLQRPGAEMKRRLSQPLSHLSPTLGPDEASLASSSPSGLVPMSPRIPAVVPSSRTRASSIKDFKVIKPISKGAFGSVYLAKKITTGDYYAIKVLKKSDMVAKNQVTNVKAERMILMTQTDSEFVVKLFYTFQSKDYLYLVMEYLPGGDCAALVKNLGGLPEDWAKRYIAEVIVGLNHLHGAGIIHRDLKPDNLLIDSKGHLKLTDFGLSRIGLLGRQTQLPSLRDARRPSGLARNGSEFSTSSSPLHTPALVNQSQTGYFGNVPITDSFSLDTPSEGSGGSSAPGSSHAVKLTTPGSTSGSAPRNVSVSGPPGAAAETPQQHFVGTPDYLAPESILGVGMDAGVDWWALGVIAYEFLYGIPPFHDETPEKVFENILSRKLEWHEDVVEISTEARDFINRLLVSDSARRLGVKGAEEVKAHPFLDGVDWDNLLLQPVDFVPQVNDPESTDYFDPRGATGQEDDYKEKDAEAAEEVATSGDTALADNPAIRQMQPVPTPFSETVEPIRAPRDRSETAPATNQLDDFGTFNFRNLTVLKQANDDMIRKLKDEQLLPPSADALSPLKTSSRYLGGPTSPSSASASSSGSALPFSNGNSGSNHSRQLLGSQMSPSVERLRTRQPSLSMGHSGHQRRNSLPSRLRRSSIPTSLLGGERPRVPSEWQDASGRRRGSAQTETFDSSSPPSRIESLPPLQIPGADSPAMPMVSSAPDAPAPINAPFGISTSSSPSPMSSSVPAANRLATIDCLVAGRNPIVTKVLETMLKRLGCRVVVVPNGAEAILAAGGIPFDVLFLDLAMAVVDGEKAARMIKSTVNPSANSPIVAVCSQPAAVDDAAGTLFAGILCKPIMKADLLAVLSHLGFKLEVKTHEDDSQESSPALQEERRGSA</sequence>
<keyword evidence="2" id="KW-0723">Serine/threonine-protein kinase</keyword>
<feature type="region of interest" description="Disordered" evidence="11">
    <location>
        <begin position="1251"/>
        <end position="1416"/>
    </location>
</feature>
<feature type="region of interest" description="Disordered" evidence="11">
    <location>
        <begin position="788"/>
        <end position="871"/>
    </location>
</feature>
<dbReference type="PROSITE" id="PS00108">
    <property type="entry name" value="PROTEIN_KINASE_ST"/>
    <property type="match status" value="1"/>
</dbReference>
<evidence type="ECO:0000256" key="4">
    <source>
        <dbReference type="ARBA" id="ARBA00022679"/>
    </source>
</evidence>
<dbReference type="PANTHER" id="PTHR24356:SF1">
    <property type="entry name" value="SERINE_THREONINE-PROTEIN KINASE GREATWALL"/>
    <property type="match status" value="1"/>
</dbReference>
<dbReference type="Gene3D" id="3.40.50.2300">
    <property type="match status" value="1"/>
</dbReference>
<dbReference type="Gene3D" id="3.30.200.20">
    <property type="entry name" value="Phosphorylase Kinase, domain 1"/>
    <property type="match status" value="1"/>
</dbReference>
<keyword evidence="6" id="KW-0418">Kinase</keyword>
<feature type="domain" description="Response regulatory" evidence="13">
    <location>
        <begin position="2764"/>
        <end position="2879"/>
    </location>
</feature>
<feature type="domain" description="PAS" evidence="14">
    <location>
        <begin position="1595"/>
        <end position="1668"/>
    </location>
</feature>
<feature type="compositionally biased region" description="Polar residues" evidence="11">
    <location>
        <begin position="2316"/>
        <end position="2330"/>
    </location>
</feature>
<dbReference type="EC" id="2.7.11.1" evidence="1"/>
<feature type="region of interest" description="Disordered" evidence="11">
    <location>
        <begin position="1"/>
        <end position="480"/>
    </location>
</feature>
<keyword evidence="3 10" id="KW-0597">Phosphoprotein</keyword>
<dbReference type="GO" id="GO:0000160">
    <property type="term" value="P:phosphorelay signal transduction system"/>
    <property type="evidence" value="ECO:0007669"/>
    <property type="project" value="InterPro"/>
</dbReference>
<feature type="compositionally biased region" description="Low complexity" evidence="11">
    <location>
        <begin position="417"/>
        <end position="434"/>
    </location>
</feature>
<feature type="region of interest" description="Disordered" evidence="11">
    <location>
        <begin position="2292"/>
        <end position="2342"/>
    </location>
</feature>
<feature type="region of interest" description="Disordered" evidence="11">
    <location>
        <begin position="1529"/>
        <end position="1595"/>
    </location>
</feature>
<feature type="compositionally biased region" description="Acidic residues" evidence="11">
    <location>
        <begin position="1283"/>
        <end position="1300"/>
    </location>
</feature>
<comment type="caution">
    <text evidence="16">The sequence shown here is derived from an EMBL/GenBank/DDBJ whole genome shotgun (WGS) entry which is preliminary data.</text>
</comment>
<feature type="domain" description="Protein kinase" evidence="12">
    <location>
        <begin position="2085"/>
        <end position="2445"/>
    </location>
</feature>
<keyword evidence="4" id="KW-0808">Transferase</keyword>
<feature type="compositionally biased region" description="Low complexity" evidence="11">
    <location>
        <begin position="2654"/>
        <end position="2670"/>
    </location>
</feature>
<feature type="region of interest" description="Disordered" evidence="11">
    <location>
        <begin position="2886"/>
        <end position="2906"/>
    </location>
</feature>
<dbReference type="InterPro" id="IPR008271">
    <property type="entry name" value="Ser/Thr_kinase_AS"/>
</dbReference>
<dbReference type="PROSITE" id="PS50110">
    <property type="entry name" value="RESPONSE_REGULATORY"/>
    <property type="match status" value="1"/>
</dbReference>
<dbReference type="InterPro" id="IPR000014">
    <property type="entry name" value="PAS"/>
</dbReference>
<organism evidence="16 17">
    <name type="scientific">Rhodotorula mucilaginosa</name>
    <name type="common">Yeast</name>
    <name type="synonym">Rhodotorula rubra</name>
    <dbReference type="NCBI Taxonomy" id="5537"/>
    <lineage>
        <taxon>Eukaryota</taxon>
        <taxon>Fungi</taxon>
        <taxon>Dikarya</taxon>
        <taxon>Basidiomycota</taxon>
        <taxon>Pucciniomycotina</taxon>
        <taxon>Microbotryomycetes</taxon>
        <taxon>Sporidiobolales</taxon>
        <taxon>Sporidiobolaceae</taxon>
        <taxon>Rhodotorula</taxon>
    </lineage>
</organism>
<reference evidence="16 17" key="1">
    <citation type="submission" date="2020-11" db="EMBL/GenBank/DDBJ databases">
        <title>Kefir isolates.</title>
        <authorList>
            <person name="Marcisauskas S."/>
            <person name="Kim Y."/>
            <person name="Blasche S."/>
        </authorList>
    </citation>
    <scope>NUCLEOTIDE SEQUENCE [LARGE SCALE GENOMIC DNA]</scope>
    <source>
        <strain evidence="16 17">KR</strain>
    </source>
</reference>
<dbReference type="InterPro" id="IPR011006">
    <property type="entry name" value="CheY-like_superfamily"/>
</dbReference>
<feature type="compositionally biased region" description="Low complexity" evidence="11">
    <location>
        <begin position="1374"/>
        <end position="1386"/>
    </location>
</feature>
<dbReference type="Pfam" id="PF00072">
    <property type="entry name" value="Response_reg"/>
    <property type="match status" value="1"/>
</dbReference>
<dbReference type="InterPro" id="IPR035965">
    <property type="entry name" value="PAS-like_dom_sf"/>
</dbReference>
<evidence type="ECO:0000313" key="16">
    <source>
        <dbReference type="EMBL" id="KAG0666055.1"/>
    </source>
</evidence>
<feature type="compositionally biased region" description="Basic and acidic residues" evidence="11">
    <location>
        <begin position="757"/>
        <end position="767"/>
    </location>
</feature>
<feature type="compositionally biased region" description="Polar residues" evidence="11">
    <location>
        <begin position="113"/>
        <end position="139"/>
    </location>
</feature>